<dbReference type="InterPro" id="IPR013249">
    <property type="entry name" value="RNA_pol_sigma70_r4_t2"/>
</dbReference>
<name>A0A2W1NKW3_9FLAO</name>
<evidence type="ECO:0000313" key="8">
    <source>
        <dbReference type="Proteomes" id="UP000249248"/>
    </source>
</evidence>
<organism evidence="7 8">
    <name type="scientific">Putridiphycobacter roseus</name>
    <dbReference type="NCBI Taxonomy" id="2219161"/>
    <lineage>
        <taxon>Bacteria</taxon>
        <taxon>Pseudomonadati</taxon>
        <taxon>Bacteroidota</taxon>
        <taxon>Flavobacteriia</taxon>
        <taxon>Flavobacteriales</taxon>
        <taxon>Crocinitomicaceae</taxon>
        <taxon>Putridiphycobacter</taxon>
    </lineage>
</organism>
<dbReference type="PANTHER" id="PTHR43133:SF45">
    <property type="entry name" value="RNA POLYMERASE ECF-TYPE SIGMA FACTOR"/>
    <property type="match status" value="1"/>
</dbReference>
<keyword evidence="4" id="KW-0804">Transcription</keyword>
<comment type="similarity">
    <text evidence="1">Belongs to the sigma-70 factor family. ECF subfamily.</text>
</comment>
<dbReference type="GO" id="GO:0006352">
    <property type="term" value="P:DNA-templated transcription initiation"/>
    <property type="evidence" value="ECO:0007669"/>
    <property type="project" value="InterPro"/>
</dbReference>
<keyword evidence="3" id="KW-0731">Sigma factor</keyword>
<evidence type="ECO:0000313" key="7">
    <source>
        <dbReference type="EMBL" id="PZE16302.1"/>
    </source>
</evidence>
<dbReference type="InterPro" id="IPR013324">
    <property type="entry name" value="RNA_pol_sigma_r3/r4-like"/>
</dbReference>
<dbReference type="InterPro" id="IPR036388">
    <property type="entry name" value="WH-like_DNA-bd_sf"/>
</dbReference>
<evidence type="ECO:0000259" key="5">
    <source>
        <dbReference type="Pfam" id="PF04542"/>
    </source>
</evidence>
<dbReference type="AlphaFoldDB" id="A0A2W1NKW3"/>
<keyword evidence="2" id="KW-0805">Transcription regulation</keyword>
<dbReference type="Pfam" id="PF04542">
    <property type="entry name" value="Sigma70_r2"/>
    <property type="match status" value="1"/>
</dbReference>
<dbReference type="InterPro" id="IPR007627">
    <property type="entry name" value="RNA_pol_sigma70_r2"/>
</dbReference>
<dbReference type="PANTHER" id="PTHR43133">
    <property type="entry name" value="RNA POLYMERASE ECF-TYPE SIGMA FACTO"/>
    <property type="match status" value="1"/>
</dbReference>
<comment type="caution">
    <text evidence="7">The sequence shown here is derived from an EMBL/GenBank/DDBJ whole genome shotgun (WGS) entry which is preliminary data.</text>
</comment>
<sequence>MTVIKQKEFIKLVKPHQGILVKVSKIYMDTLTDQEDLRQEILFQLWKAYPSFKGKSQFSSWMYRVAINTAITFFKQQKKMPFLELLNDKTVSINEAVEEIKTEQLAHFYGAVRQLNKIEKALILYSIEGYSQKEIATELGLSEVNTRVKLKRTKDKLKSIIKTQGYEF</sequence>
<protein>
    <submittedName>
        <fullName evidence="7">RNA polymerase subunit sigma-70</fullName>
    </submittedName>
</protein>
<dbReference type="EMBL" id="QKSB01000009">
    <property type="protein sequence ID" value="PZE16302.1"/>
    <property type="molecule type" value="Genomic_DNA"/>
</dbReference>
<dbReference type="Gene3D" id="1.10.1740.10">
    <property type="match status" value="1"/>
</dbReference>
<evidence type="ECO:0000256" key="1">
    <source>
        <dbReference type="ARBA" id="ARBA00010641"/>
    </source>
</evidence>
<evidence type="ECO:0000256" key="4">
    <source>
        <dbReference type="ARBA" id="ARBA00023163"/>
    </source>
</evidence>
<dbReference type="InterPro" id="IPR013325">
    <property type="entry name" value="RNA_pol_sigma_r2"/>
</dbReference>
<feature type="domain" description="RNA polymerase sigma-70 region 2" evidence="5">
    <location>
        <begin position="12"/>
        <end position="79"/>
    </location>
</feature>
<dbReference type="Gene3D" id="1.10.10.10">
    <property type="entry name" value="Winged helix-like DNA-binding domain superfamily/Winged helix DNA-binding domain"/>
    <property type="match status" value="1"/>
</dbReference>
<dbReference type="NCBIfam" id="TIGR02937">
    <property type="entry name" value="sigma70-ECF"/>
    <property type="match status" value="1"/>
</dbReference>
<feature type="domain" description="RNA polymerase sigma factor 70 region 4 type 2" evidence="6">
    <location>
        <begin position="112"/>
        <end position="157"/>
    </location>
</feature>
<keyword evidence="8" id="KW-1185">Reference proteome</keyword>
<dbReference type="InterPro" id="IPR014284">
    <property type="entry name" value="RNA_pol_sigma-70_dom"/>
</dbReference>
<dbReference type="Proteomes" id="UP000249248">
    <property type="component" value="Unassembled WGS sequence"/>
</dbReference>
<dbReference type="SUPFAM" id="SSF88659">
    <property type="entry name" value="Sigma3 and sigma4 domains of RNA polymerase sigma factors"/>
    <property type="match status" value="1"/>
</dbReference>
<gene>
    <name evidence="7" type="ORF">DNU06_13390</name>
</gene>
<dbReference type="SUPFAM" id="SSF88946">
    <property type="entry name" value="Sigma2 domain of RNA polymerase sigma factors"/>
    <property type="match status" value="1"/>
</dbReference>
<reference evidence="7 8" key="1">
    <citation type="submission" date="2018-06" db="EMBL/GenBank/DDBJ databases">
        <title>The draft genome sequence of Crocinitomix sp. SM1701.</title>
        <authorList>
            <person name="Zhang X."/>
        </authorList>
    </citation>
    <scope>NUCLEOTIDE SEQUENCE [LARGE SCALE GENOMIC DNA]</scope>
    <source>
        <strain evidence="7 8">SM1701</strain>
    </source>
</reference>
<dbReference type="GO" id="GO:0016987">
    <property type="term" value="F:sigma factor activity"/>
    <property type="evidence" value="ECO:0007669"/>
    <property type="project" value="UniProtKB-KW"/>
</dbReference>
<evidence type="ECO:0000256" key="3">
    <source>
        <dbReference type="ARBA" id="ARBA00023082"/>
    </source>
</evidence>
<dbReference type="InterPro" id="IPR039425">
    <property type="entry name" value="RNA_pol_sigma-70-like"/>
</dbReference>
<evidence type="ECO:0000259" key="6">
    <source>
        <dbReference type="Pfam" id="PF08281"/>
    </source>
</evidence>
<dbReference type="GO" id="GO:0003677">
    <property type="term" value="F:DNA binding"/>
    <property type="evidence" value="ECO:0007669"/>
    <property type="project" value="InterPro"/>
</dbReference>
<evidence type="ECO:0000256" key="2">
    <source>
        <dbReference type="ARBA" id="ARBA00023015"/>
    </source>
</evidence>
<accession>A0A2W1NKW3</accession>
<dbReference type="OrthoDB" id="9780326at2"/>
<proteinExistence type="inferred from homology"/>
<dbReference type="Pfam" id="PF08281">
    <property type="entry name" value="Sigma70_r4_2"/>
    <property type="match status" value="1"/>
</dbReference>